<evidence type="ECO:0000256" key="2">
    <source>
        <dbReference type="SAM" id="SignalP"/>
    </source>
</evidence>
<evidence type="ECO:0000313" key="4">
    <source>
        <dbReference type="EMBL" id="CAF1244973.1"/>
    </source>
</evidence>
<comment type="caution">
    <text evidence="3">The sequence shown here is derived from an EMBL/GenBank/DDBJ whole genome shotgun (WGS) entry which is preliminary data.</text>
</comment>
<evidence type="ECO:0000313" key="11">
    <source>
        <dbReference type="EMBL" id="CAF3847656.1"/>
    </source>
</evidence>
<dbReference type="Proteomes" id="UP000663836">
    <property type="component" value="Unassembled WGS sequence"/>
</dbReference>
<gene>
    <name evidence="11" type="ORF">FNK824_LOCUS17741</name>
    <name evidence="10" type="ORF">JBS370_LOCUS8025</name>
    <name evidence="8" type="ORF">JXQ802_LOCUS41933</name>
    <name evidence="9" type="ORF">JXQ802_LOCUS41938</name>
    <name evidence="12" type="ORF">OTI717_LOCUS23715</name>
    <name evidence="4" type="ORF">PYM288_LOCUS27077</name>
    <name evidence="5" type="ORF">PYM288_LOCUS27082</name>
    <name evidence="6" type="ORF">RFH988_LOCUS31901</name>
    <name evidence="7" type="ORF">SEV965_LOCUS29888</name>
    <name evidence="3" type="ORF">ZHD862_LOCUS23549</name>
</gene>
<evidence type="ECO:0000256" key="1">
    <source>
        <dbReference type="SAM" id="Phobius"/>
    </source>
</evidence>
<evidence type="ECO:0000313" key="7">
    <source>
        <dbReference type="EMBL" id="CAF1370879.1"/>
    </source>
</evidence>
<reference evidence="3" key="1">
    <citation type="submission" date="2021-02" db="EMBL/GenBank/DDBJ databases">
        <authorList>
            <person name="Nowell W R."/>
        </authorList>
    </citation>
    <scope>NUCLEOTIDE SEQUENCE</scope>
</reference>
<dbReference type="EMBL" id="CAJNOU010003101">
    <property type="protein sequence ID" value="CAF1370879.1"/>
    <property type="molecule type" value="Genomic_DNA"/>
</dbReference>
<dbReference type="EMBL" id="CAJNOL010002754">
    <property type="protein sequence ID" value="CAF1526745.1"/>
    <property type="molecule type" value="Genomic_DNA"/>
</dbReference>
<feature type="transmembrane region" description="Helical" evidence="1">
    <location>
        <begin position="126"/>
        <end position="148"/>
    </location>
</feature>
<dbReference type="EMBL" id="CAJNOH010001728">
    <property type="protein sequence ID" value="CAF1244973.1"/>
    <property type="molecule type" value="Genomic_DNA"/>
</dbReference>
<dbReference type="EMBL" id="CAJOBE010002858">
    <property type="protein sequence ID" value="CAF3847656.1"/>
    <property type="molecule type" value="Genomic_DNA"/>
</dbReference>
<dbReference type="Proteomes" id="UP000663889">
    <property type="component" value="Unassembled WGS sequence"/>
</dbReference>
<protein>
    <submittedName>
        <fullName evidence="3">Uncharacterized protein</fullName>
    </submittedName>
</protein>
<keyword evidence="2" id="KW-0732">Signal</keyword>
<evidence type="ECO:0000313" key="14">
    <source>
        <dbReference type="Proteomes" id="UP000663870"/>
    </source>
</evidence>
<proteinExistence type="predicted"/>
<dbReference type="Proteomes" id="UP000663864">
    <property type="component" value="Unassembled WGS sequence"/>
</dbReference>
<dbReference type="Proteomes" id="UP000663854">
    <property type="component" value="Unassembled WGS sequence"/>
</dbReference>
<dbReference type="EMBL" id="CAJNOO010003552">
    <property type="protein sequence ID" value="CAF1343281.1"/>
    <property type="molecule type" value="Genomic_DNA"/>
</dbReference>
<keyword evidence="1" id="KW-0472">Membrane</keyword>
<dbReference type="EMBL" id="CAJOBD010000495">
    <property type="protein sequence ID" value="CAF3678336.1"/>
    <property type="molecule type" value="Genomic_DNA"/>
</dbReference>
<evidence type="ECO:0000313" key="10">
    <source>
        <dbReference type="EMBL" id="CAF3678336.1"/>
    </source>
</evidence>
<evidence type="ECO:0000313" key="8">
    <source>
        <dbReference type="EMBL" id="CAF1526655.1"/>
    </source>
</evidence>
<name>A0A814X8V6_9BILA</name>
<feature type="chain" id="PRO_5035602637" evidence="2">
    <location>
        <begin position="21"/>
        <end position="149"/>
    </location>
</feature>
<keyword evidence="14" id="KW-1185">Reference proteome</keyword>
<dbReference type="EMBL" id="CAJNOT010001539">
    <property type="protein sequence ID" value="CAF1214627.1"/>
    <property type="molecule type" value="Genomic_DNA"/>
</dbReference>
<dbReference type="Proteomes" id="UP000663882">
    <property type="component" value="Unassembled WGS sequence"/>
</dbReference>
<evidence type="ECO:0000313" key="6">
    <source>
        <dbReference type="EMBL" id="CAF1343281.1"/>
    </source>
</evidence>
<dbReference type="Proteomes" id="UP000663823">
    <property type="component" value="Unassembled WGS sequence"/>
</dbReference>
<dbReference type="EMBL" id="CAJNOL010002752">
    <property type="protein sequence ID" value="CAF1526655.1"/>
    <property type="molecule type" value="Genomic_DNA"/>
</dbReference>
<evidence type="ECO:0000313" key="5">
    <source>
        <dbReference type="EMBL" id="CAF1245075.1"/>
    </source>
</evidence>
<evidence type="ECO:0000313" key="3">
    <source>
        <dbReference type="EMBL" id="CAF1214627.1"/>
    </source>
</evidence>
<sequence>MFHSIVIFLINLIIIIQISSENLSGIYIIDSCECNSPKENCESNGPFIFDHQRTTLAIRQGTIQVGVGALDNNHLDLYFNHNRCKGLWNSRSRLAELTCQRQGGIFCSTKLRCVSGSCRDIKSINISSSAITITMSVVLIISSLLMLIY</sequence>
<evidence type="ECO:0000313" key="9">
    <source>
        <dbReference type="EMBL" id="CAF1526745.1"/>
    </source>
</evidence>
<dbReference type="AlphaFoldDB" id="A0A814X8V6"/>
<dbReference type="Proteomes" id="UP000663874">
    <property type="component" value="Unassembled WGS sequence"/>
</dbReference>
<dbReference type="OrthoDB" id="10031194at2759"/>
<dbReference type="Proteomes" id="UP000663870">
    <property type="component" value="Unassembled WGS sequence"/>
</dbReference>
<feature type="signal peptide" evidence="2">
    <location>
        <begin position="1"/>
        <end position="20"/>
    </location>
</feature>
<keyword evidence="1" id="KW-1133">Transmembrane helix</keyword>
<evidence type="ECO:0000313" key="12">
    <source>
        <dbReference type="EMBL" id="CAF3899639.1"/>
    </source>
</evidence>
<organism evidence="3 13">
    <name type="scientific">Rotaria sordida</name>
    <dbReference type="NCBI Taxonomy" id="392033"/>
    <lineage>
        <taxon>Eukaryota</taxon>
        <taxon>Metazoa</taxon>
        <taxon>Spiralia</taxon>
        <taxon>Gnathifera</taxon>
        <taxon>Rotifera</taxon>
        <taxon>Eurotatoria</taxon>
        <taxon>Bdelloidea</taxon>
        <taxon>Philodinida</taxon>
        <taxon>Philodinidae</taxon>
        <taxon>Rotaria</taxon>
    </lineage>
</organism>
<dbReference type="EMBL" id="CAJNOH010001730">
    <property type="protein sequence ID" value="CAF1245075.1"/>
    <property type="molecule type" value="Genomic_DNA"/>
</dbReference>
<keyword evidence="1" id="KW-0812">Transmembrane</keyword>
<accession>A0A814X8V6</accession>
<dbReference type="EMBL" id="CAJOAX010004307">
    <property type="protein sequence ID" value="CAF3899639.1"/>
    <property type="molecule type" value="Genomic_DNA"/>
</dbReference>
<evidence type="ECO:0000313" key="13">
    <source>
        <dbReference type="Proteomes" id="UP000663864"/>
    </source>
</evidence>